<evidence type="ECO:0000256" key="1">
    <source>
        <dbReference type="ARBA" id="ARBA00010515"/>
    </source>
</evidence>
<reference evidence="4 5" key="1">
    <citation type="submission" date="2019-02" db="EMBL/GenBank/DDBJ databases">
        <title>WGS of Pseudoxanthomonas species novum from clinical isolates.</title>
        <authorList>
            <person name="Bernier A.-M."/>
            <person name="Bernard K."/>
            <person name="Vachon A."/>
        </authorList>
    </citation>
    <scope>NUCLEOTIDE SEQUENCE [LARGE SCALE GENOMIC DNA]</scope>
    <source>
        <strain evidence="4 5">NML140781</strain>
    </source>
</reference>
<dbReference type="SUPFAM" id="SSF53474">
    <property type="entry name" value="alpha/beta-Hydrolases"/>
    <property type="match status" value="1"/>
</dbReference>
<dbReference type="InterPro" id="IPR002168">
    <property type="entry name" value="Lipase_GDXG_HIS_AS"/>
</dbReference>
<dbReference type="RefSeq" id="WP_130524065.1">
    <property type="nucleotide sequence ID" value="NZ_SHLZ01000002.1"/>
</dbReference>
<keyword evidence="2 4" id="KW-0378">Hydrolase</keyword>
<evidence type="ECO:0000313" key="4">
    <source>
        <dbReference type="EMBL" id="TAA34684.1"/>
    </source>
</evidence>
<dbReference type="PANTHER" id="PTHR48081:SF8">
    <property type="entry name" value="ALPHA_BETA HYDROLASE FOLD-3 DOMAIN-CONTAINING PROTEIN-RELATED"/>
    <property type="match status" value="1"/>
</dbReference>
<dbReference type="Proteomes" id="UP000292087">
    <property type="component" value="Unassembled WGS sequence"/>
</dbReference>
<organism evidence="4 5">
    <name type="scientific">Pseudoxanthomonas winnipegensis</name>
    <dbReference type="NCBI Taxonomy" id="2480810"/>
    <lineage>
        <taxon>Bacteria</taxon>
        <taxon>Pseudomonadati</taxon>
        <taxon>Pseudomonadota</taxon>
        <taxon>Gammaproteobacteria</taxon>
        <taxon>Lysobacterales</taxon>
        <taxon>Lysobacteraceae</taxon>
        <taxon>Pseudoxanthomonas</taxon>
    </lineage>
</organism>
<gene>
    <name evidence="4" type="ORF">EA656_13360</name>
</gene>
<dbReference type="InterPro" id="IPR050300">
    <property type="entry name" value="GDXG_lipolytic_enzyme"/>
</dbReference>
<proteinExistence type="inferred from homology"/>
<dbReference type="EMBL" id="SHMF01000003">
    <property type="protein sequence ID" value="TAA34684.1"/>
    <property type="molecule type" value="Genomic_DNA"/>
</dbReference>
<dbReference type="Pfam" id="PF07859">
    <property type="entry name" value="Abhydrolase_3"/>
    <property type="match status" value="1"/>
</dbReference>
<comment type="similarity">
    <text evidence="1">Belongs to the 'GDXG' lipolytic enzyme family.</text>
</comment>
<dbReference type="GO" id="GO:0016787">
    <property type="term" value="F:hydrolase activity"/>
    <property type="evidence" value="ECO:0007669"/>
    <property type="project" value="UniProtKB-KW"/>
</dbReference>
<evidence type="ECO:0000256" key="2">
    <source>
        <dbReference type="ARBA" id="ARBA00022801"/>
    </source>
</evidence>
<dbReference type="PANTHER" id="PTHR48081">
    <property type="entry name" value="AB HYDROLASE SUPERFAMILY PROTEIN C4A8.06C"/>
    <property type="match status" value="1"/>
</dbReference>
<evidence type="ECO:0000259" key="3">
    <source>
        <dbReference type="Pfam" id="PF07859"/>
    </source>
</evidence>
<name>A0A4Q8LTK6_9GAMM</name>
<evidence type="ECO:0000313" key="5">
    <source>
        <dbReference type="Proteomes" id="UP000292087"/>
    </source>
</evidence>
<feature type="domain" description="Alpha/beta hydrolase fold-3" evidence="3">
    <location>
        <begin position="87"/>
        <end position="294"/>
    </location>
</feature>
<protein>
    <submittedName>
        <fullName evidence="4">Alpha/beta hydrolase</fullName>
    </submittedName>
</protein>
<comment type="caution">
    <text evidence="4">The sequence shown here is derived from an EMBL/GenBank/DDBJ whole genome shotgun (WGS) entry which is preliminary data.</text>
</comment>
<dbReference type="InterPro" id="IPR029058">
    <property type="entry name" value="AB_hydrolase_fold"/>
</dbReference>
<dbReference type="AlphaFoldDB" id="A0A4Q8LTK6"/>
<sequence>MSASLDALDPQLRRFVEDVCGEGARLRAGRALDWPQRREIAAQVRAPWCAGGPAMQHVEDHGLQAEGQAFRVRVLRPATAPKVAPALFYLHGGGWCMFSIDTHDRLLRTYAHEAGVVVVAIDYALSPEHRYPLALQQCVAALAWLRAQAGTLGIDAGQLALGGDSAGGNLAVATALRLRQAQALSGVRALLLNYGAFDTRISAAAARLGTPDDLLTVAEMEEFWTSYLGPDAMSNDDPLAQPLRADLHGLPPALLLYGDRDVLGEQSVLMAQRLREAGGQVELRRYLGAPHSFVEAMAVSEQARAAVATGAAWLRRHLVSSSQESAA</sequence>
<dbReference type="PROSITE" id="PS01173">
    <property type="entry name" value="LIPASE_GDXG_HIS"/>
    <property type="match status" value="1"/>
</dbReference>
<accession>A0A4Q8LTK6</accession>
<dbReference type="Gene3D" id="3.40.50.1820">
    <property type="entry name" value="alpha/beta hydrolase"/>
    <property type="match status" value="1"/>
</dbReference>
<dbReference type="InterPro" id="IPR013094">
    <property type="entry name" value="AB_hydrolase_3"/>
</dbReference>